<feature type="chain" id="PRO_5032523606" evidence="1">
    <location>
        <begin position="33"/>
        <end position="148"/>
    </location>
</feature>
<dbReference type="AlphaFoldDB" id="A0A841QGC6"/>
<comment type="caution">
    <text evidence="2">The sequence shown here is derived from an EMBL/GenBank/DDBJ whole genome shotgun (WGS) entry which is preliminary data.</text>
</comment>
<protein>
    <submittedName>
        <fullName evidence="2">Uncharacterized protein</fullName>
    </submittedName>
</protein>
<dbReference type="RefSeq" id="WP_166115222.1">
    <property type="nucleotide sequence ID" value="NZ_BAABDB010000009.1"/>
</dbReference>
<evidence type="ECO:0000313" key="3">
    <source>
        <dbReference type="Proteomes" id="UP000578000"/>
    </source>
</evidence>
<evidence type="ECO:0000256" key="1">
    <source>
        <dbReference type="SAM" id="SignalP"/>
    </source>
</evidence>
<proteinExistence type="predicted"/>
<evidence type="ECO:0000313" key="2">
    <source>
        <dbReference type="EMBL" id="MBB6457601.1"/>
    </source>
</evidence>
<dbReference type="EMBL" id="JACHIE010000009">
    <property type="protein sequence ID" value="MBB6457601.1"/>
    <property type="molecule type" value="Genomic_DNA"/>
</dbReference>
<keyword evidence="3" id="KW-1185">Reference proteome</keyword>
<accession>A0A841QGC6</accession>
<dbReference type="Proteomes" id="UP000578000">
    <property type="component" value="Unassembled WGS sequence"/>
</dbReference>
<sequence length="148" mass="15472">MNQMQTAPTGLSRRGALASVLAATVAAMPVMACATTTNADSAALALCAAFWQVHGRIRAMDTDPELPYGSPEQKRFEADLAKLCGQEVDILSQLANTPAHTTAGQQGKAAILRAILPTAFADFDLGIECEEIRLVMSLLDDLAGGLAA</sequence>
<keyword evidence="1" id="KW-0732">Signal</keyword>
<gene>
    <name evidence="2" type="ORF">HNR55_002197</name>
</gene>
<dbReference type="InterPro" id="IPR006311">
    <property type="entry name" value="TAT_signal"/>
</dbReference>
<feature type="signal peptide" evidence="1">
    <location>
        <begin position="1"/>
        <end position="32"/>
    </location>
</feature>
<reference evidence="2 3" key="1">
    <citation type="submission" date="2020-08" db="EMBL/GenBank/DDBJ databases">
        <title>Genomic Encyclopedia of Type Strains, Phase IV (KMG-IV): sequencing the most valuable type-strain genomes for metagenomic binning, comparative biology and taxonomic classification.</title>
        <authorList>
            <person name="Goeker M."/>
        </authorList>
    </citation>
    <scope>NUCLEOTIDE SEQUENCE [LARGE SCALE GENOMIC DNA]</scope>
    <source>
        <strain evidence="2 3">DSM 4491</strain>
    </source>
</reference>
<dbReference type="PROSITE" id="PS51318">
    <property type="entry name" value="TAT"/>
    <property type="match status" value="1"/>
</dbReference>
<organism evidence="2 3">
    <name type="scientific">Acetobacter lovaniensis</name>
    <dbReference type="NCBI Taxonomy" id="104100"/>
    <lineage>
        <taxon>Bacteria</taxon>
        <taxon>Pseudomonadati</taxon>
        <taxon>Pseudomonadota</taxon>
        <taxon>Alphaproteobacteria</taxon>
        <taxon>Acetobacterales</taxon>
        <taxon>Acetobacteraceae</taxon>
        <taxon>Acetobacter</taxon>
    </lineage>
</organism>
<name>A0A841QGC6_9PROT</name>